<comment type="caution">
    <text evidence="1">The sequence shown here is derived from an EMBL/GenBank/DDBJ whole genome shotgun (WGS) entry which is preliminary data.</text>
</comment>
<organism evidence="1 2">
    <name type="scientific">Elysia marginata</name>
    <dbReference type="NCBI Taxonomy" id="1093978"/>
    <lineage>
        <taxon>Eukaryota</taxon>
        <taxon>Metazoa</taxon>
        <taxon>Spiralia</taxon>
        <taxon>Lophotrochozoa</taxon>
        <taxon>Mollusca</taxon>
        <taxon>Gastropoda</taxon>
        <taxon>Heterobranchia</taxon>
        <taxon>Euthyneura</taxon>
        <taxon>Panpulmonata</taxon>
        <taxon>Sacoglossa</taxon>
        <taxon>Placobranchoidea</taxon>
        <taxon>Plakobranchidae</taxon>
        <taxon>Elysia</taxon>
    </lineage>
</organism>
<dbReference type="InterPro" id="IPR036397">
    <property type="entry name" value="RNaseH_sf"/>
</dbReference>
<gene>
    <name evidence="1" type="ORF">ElyMa_003246200</name>
</gene>
<keyword evidence="2" id="KW-1185">Reference proteome</keyword>
<name>A0AAV4J8P3_9GAST</name>
<dbReference type="Proteomes" id="UP000762676">
    <property type="component" value="Unassembled WGS sequence"/>
</dbReference>
<evidence type="ECO:0000313" key="2">
    <source>
        <dbReference type="Proteomes" id="UP000762676"/>
    </source>
</evidence>
<dbReference type="GO" id="GO:0003676">
    <property type="term" value="F:nucleic acid binding"/>
    <property type="evidence" value="ECO:0007669"/>
    <property type="project" value="InterPro"/>
</dbReference>
<evidence type="ECO:0000313" key="1">
    <source>
        <dbReference type="EMBL" id="GFS17711.1"/>
    </source>
</evidence>
<dbReference type="EMBL" id="BMAT01006669">
    <property type="protein sequence ID" value="GFS17711.1"/>
    <property type="molecule type" value="Genomic_DNA"/>
</dbReference>
<dbReference type="AlphaFoldDB" id="A0AAV4J8P3"/>
<dbReference type="PANTHER" id="PTHR46060:SF1">
    <property type="entry name" value="MARINER MOS1 TRANSPOSASE-LIKE PROTEIN"/>
    <property type="match status" value="1"/>
</dbReference>
<dbReference type="InterPro" id="IPR052709">
    <property type="entry name" value="Transposase-MT_Hybrid"/>
</dbReference>
<proteinExistence type="predicted"/>
<dbReference type="PANTHER" id="PTHR46060">
    <property type="entry name" value="MARINER MOS1 TRANSPOSASE-LIKE PROTEIN"/>
    <property type="match status" value="1"/>
</dbReference>
<accession>A0AAV4J8P3</accession>
<sequence>MATPKKEGSKLEVRAVLRFLFPKVIRPSEIHTLLNTTDSKMATPINDWSKLEGVEISQRLLLRCQQDNGDEDITHIGVGPAGDFRAKNNLIDNLITGDNTWVHLNTPETKRDSMTWKHPSSPVTKKVQSAEQTLHSNGCSARGWEILPLPAQVPDLAPSDFHLFRPSKRRLGGMAFETDGDFVESRREDQQANNIRLKIIPDSLKDPTIAGDVNHTTADTITMRTQYLSDSTQRCLRNHANVWANIAEKDNHES</sequence>
<dbReference type="Gene3D" id="3.30.420.10">
    <property type="entry name" value="Ribonuclease H-like superfamily/Ribonuclease H"/>
    <property type="match status" value="1"/>
</dbReference>
<reference evidence="1 2" key="1">
    <citation type="journal article" date="2021" name="Elife">
        <title>Chloroplast acquisition without the gene transfer in kleptoplastic sea slugs, Plakobranchus ocellatus.</title>
        <authorList>
            <person name="Maeda T."/>
            <person name="Takahashi S."/>
            <person name="Yoshida T."/>
            <person name="Shimamura S."/>
            <person name="Takaki Y."/>
            <person name="Nagai Y."/>
            <person name="Toyoda A."/>
            <person name="Suzuki Y."/>
            <person name="Arimoto A."/>
            <person name="Ishii H."/>
            <person name="Satoh N."/>
            <person name="Nishiyama T."/>
            <person name="Hasebe M."/>
            <person name="Maruyama T."/>
            <person name="Minagawa J."/>
            <person name="Obokata J."/>
            <person name="Shigenobu S."/>
        </authorList>
    </citation>
    <scope>NUCLEOTIDE SEQUENCE [LARGE SCALE GENOMIC DNA]</scope>
</reference>
<protein>
    <submittedName>
        <fullName evidence="1">Histone-lysine N-methyltransferase SETMAR</fullName>
    </submittedName>
</protein>